<organism evidence="7 8">
    <name type="scientific">Caerostris extrusa</name>
    <name type="common">Bark spider</name>
    <name type="synonym">Caerostris bankana</name>
    <dbReference type="NCBI Taxonomy" id="172846"/>
    <lineage>
        <taxon>Eukaryota</taxon>
        <taxon>Metazoa</taxon>
        <taxon>Ecdysozoa</taxon>
        <taxon>Arthropoda</taxon>
        <taxon>Chelicerata</taxon>
        <taxon>Arachnida</taxon>
        <taxon>Araneae</taxon>
        <taxon>Araneomorphae</taxon>
        <taxon>Entelegynae</taxon>
        <taxon>Araneoidea</taxon>
        <taxon>Araneidae</taxon>
        <taxon>Caerostris</taxon>
    </lineage>
</organism>
<keyword evidence="4" id="KW-0561">Oxygen transport</keyword>
<dbReference type="InterPro" id="IPR009050">
    <property type="entry name" value="Globin-like_sf"/>
</dbReference>
<dbReference type="PANTHER" id="PTHR46458:SF5">
    <property type="entry name" value="GLOBIN FAMILY PROFILE DOMAIN-CONTAINING PROTEIN"/>
    <property type="match status" value="1"/>
</dbReference>
<evidence type="ECO:0000256" key="4">
    <source>
        <dbReference type="RuleBase" id="RU000356"/>
    </source>
</evidence>
<name>A0AAV4VR66_CAEEX</name>
<accession>A0AAV4VR66</accession>
<feature type="domain" description="Globin" evidence="6">
    <location>
        <begin position="60"/>
        <end position="209"/>
    </location>
</feature>
<dbReference type="CDD" id="cd14766">
    <property type="entry name" value="CeGLB25-like"/>
    <property type="match status" value="1"/>
</dbReference>
<evidence type="ECO:0000256" key="1">
    <source>
        <dbReference type="ARBA" id="ARBA00022617"/>
    </source>
</evidence>
<reference evidence="7 8" key="1">
    <citation type="submission" date="2021-06" db="EMBL/GenBank/DDBJ databases">
        <title>Caerostris extrusa draft genome.</title>
        <authorList>
            <person name="Kono N."/>
            <person name="Arakawa K."/>
        </authorList>
    </citation>
    <scope>NUCLEOTIDE SEQUENCE [LARGE SCALE GENOMIC DNA]</scope>
</reference>
<evidence type="ECO:0000313" key="8">
    <source>
        <dbReference type="Proteomes" id="UP001054945"/>
    </source>
</evidence>
<dbReference type="InterPro" id="IPR050532">
    <property type="entry name" value="Globin-like_OT"/>
</dbReference>
<dbReference type="InterPro" id="IPR000971">
    <property type="entry name" value="Globin"/>
</dbReference>
<dbReference type="EMBL" id="BPLR01014943">
    <property type="protein sequence ID" value="GIY72429.1"/>
    <property type="molecule type" value="Genomic_DNA"/>
</dbReference>
<evidence type="ECO:0000256" key="5">
    <source>
        <dbReference type="SAM" id="MobiDB-lite"/>
    </source>
</evidence>
<comment type="caution">
    <text evidence="7">The sequence shown here is derived from an EMBL/GenBank/DDBJ whole genome shotgun (WGS) entry which is preliminary data.</text>
</comment>
<dbReference type="PROSITE" id="PS01033">
    <property type="entry name" value="GLOBIN"/>
    <property type="match status" value="1"/>
</dbReference>
<keyword evidence="2" id="KW-0479">Metal-binding</keyword>
<dbReference type="Proteomes" id="UP001054945">
    <property type="component" value="Unassembled WGS sequence"/>
</dbReference>
<proteinExistence type="inferred from homology"/>
<keyword evidence="8" id="KW-1185">Reference proteome</keyword>
<dbReference type="PANTHER" id="PTHR46458">
    <property type="entry name" value="BLR2807 PROTEIN"/>
    <property type="match status" value="1"/>
</dbReference>
<gene>
    <name evidence="7" type="primary">X975_05199</name>
    <name evidence="7" type="ORF">CEXT_655691</name>
</gene>
<feature type="region of interest" description="Disordered" evidence="5">
    <location>
        <begin position="1"/>
        <end position="60"/>
    </location>
</feature>
<evidence type="ECO:0000313" key="7">
    <source>
        <dbReference type="EMBL" id="GIY72429.1"/>
    </source>
</evidence>
<evidence type="ECO:0000256" key="3">
    <source>
        <dbReference type="ARBA" id="ARBA00023004"/>
    </source>
</evidence>
<protein>
    <submittedName>
        <fullName evidence="7">Neuroglobin</fullName>
    </submittedName>
</protein>
<keyword evidence="3" id="KW-0408">Iron</keyword>
<dbReference type="GO" id="GO:0046872">
    <property type="term" value="F:metal ion binding"/>
    <property type="evidence" value="ECO:0007669"/>
    <property type="project" value="UniProtKB-KW"/>
</dbReference>
<dbReference type="Gene3D" id="1.10.490.10">
    <property type="entry name" value="Globins"/>
    <property type="match status" value="1"/>
</dbReference>
<dbReference type="AlphaFoldDB" id="A0AAV4VR66"/>
<dbReference type="Pfam" id="PF00042">
    <property type="entry name" value="Globin"/>
    <property type="match status" value="1"/>
</dbReference>
<dbReference type="SUPFAM" id="SSF46458">
    <property type="entry name" value="Globin-like"/>
    <property type="match status" value="1"/>
</dbReference>
<keyword evidence="1 4" id="KW-0349">Heme</keyword>
<dbReference type="GO" id="GO:0019825">
    <property type="term" value="F:oxygen binding"/>
    <property type="evidence" value="ECO:0007669"/>
    <property type="project" value="InterPro"/>
</dbReference>
<keyword evidence="4" id="KW-0813">Transport</keyword>
<evidence type="ECO:0000256" key="2">
    <source>
        <dbReference type="ARBA" id="ARBA00022723"/>
    </source>
</evidence>
<sequence>MTHQFRAEIPKGSPEEGVSSSTRPPPWAARSPRLPRTERPGPEPCGAAPAAPPPQDPRIPLTVRQKFSISKSWKAIARAMDQTGVAMFVKLFEENKEFLALFEKLKHLETREAQEESEELKEHAVSVMNSLDEAINSLENVDQCIDFLRSVGKRHRKINGFKSEYFWKMEAPFLAAVKETLDDRYTENMESIYKTTIHFILQTVVDGFEDKPLQNSA</sequence>
<comment type="similarity">
    <text evidence="4">Belongs to the globin family.</text>
</comment>
<dbReference type="GO" id="GO:0005344">
    <property type="term" value="F:oxygen carrier activity"/>
    <property type="evidence" value="ECO:0007669"/>
    <property type="project" value="UniProtKB-KW"/>
</dbReference>
<evidence type="ECO:0000259" key="6">
    <source>
        <dbReference type="PROSITE" id="PS01033"/>
    </source>
</evidence>
<dbReference type="InterPro" id="IPR012292">
    <property type="entry name" value="Globin/Proto"/>
</dbReference>
<dbReference type="GO" id="GO:0020037">
    <property type="term" value="F:heme binding"/>
    <property type="evidence" value="ECO:0007669"/>
    <property type="project" value="InterPro"/>
</dbReference>